<organism evidence="1 2">
    <name type="scientific">Triparma retinervis</name>
    <dbReference type="NCBI Taxonomy" id="2557542"/>
    <lineage>
        <taxon>Eukaryota</taxon>
        <taxon>Sar</taxon>
        <taxon>Stramenopiles</taxon>
        <taxon>Ochrophyta</taxon>
        <taxon>Bolidophyceae</taxon>
        <taxon>Parmales</taxon>
        <taxon>Triparmaceae</taxon>
        <taxon>Triparma</taxon>
    </lineage>
</organism>
<dbReference type="Proteomes" id="UP001165082">
    <property type="component" value="Unassembled WGS sequence"/>
</dbReference>
<dbReference type="OrthoDB" id="10276572at2759"/>
<evidence type="ECO:0000313" key="2">
    <source>
        <dbReference type="Proteomes" id="UP001165082"/>
    </source>
</evidence>
<protein>
    <submittedName>
        <fullName evidence="1">Uncharacterized protein</fullName>
    </submittedName>
</protein>
<proteinExistence type="predicted"/>
<dbReference type="EMBL" id="BRXZ01007238">
    <property type="protein sequence ID" value="GMI25873.1"/>
    <property type="molecule type" value="Genomic_DNA"/>
</dbReference>
<comment type="caution">
    <text evidence="1">The sequence shown here is derived from an EMBL/GenBank/DDBJ whole genome shotgun (WGS) entry which is preliminary data.</text>
</comment>
<evidence type="ECO:0000313" key="1">
    <source>
        <dbReference type="EMBL" id="GMI25873.1"/>
    </source>
</evidence>
<reference evidence="1" key="1">
    <citation type="submission" date="2022-07" db="EMBL/GenBank/DDBJ databases">
        <title>Genome analysis of Parmales, a sister group of diatoms, reveals the evolutionary specialization of diatoms from phago-mixotrophs to photoautotrophs.</title>
        <authorList>
            <person name="Ban H."/>
            <person name="Sato S."/>
            <person name="Yoshikawa S."/>
            <person name="Kazumasa Y."/>
            <person name="Nakamura Y."/>
            <person name="Ichinomiya M."/>
            <person name="Saitoh K."/>
            <person name="Sato N."/>
            <person name="Blanc-Mathieu R."/>
            <person name="Endo H."/>
            <person name="Kuwata A."/>
            <person name="Ogata H."/>
        </authorList>
    </citation>
    <scope>NUCLEOTIDE SEQUENCE</scope>
</reference>
<dbReference type="AlphaFoldDB" id="A0A9W7L2M7"/>
<sequence length="116" mass="12214">MDRTPCTKCGATAFDSNIHCDSCPARVCASCDPRKQQCASQDARNVCGMVRCGACRSLPGAREWAICMGDCSNFGARVACTSCTDLGKEIGAKHGMPEEVIMCAACVAANYDAGDY</sequence>
<name>A0A9W7L2M7_9STRA</name>
<keyword evidence="2" id="KW-1185">Reference proteome</keyword>
<gene>
    <name evidence="1" type="ORF">TrRE_jg4062</name>
</gene>
<accession>A0A9W7L2M7</accession>